<evidence type="ECO:0000256" key="1">
    <source>
        <dbReference type="SAM" id="MobiDB-lite"/>
    </source>
</evidence>
<feature type="signal peptide" evidence="2">
    <location>
        <begin position="1"/>
        <end position="27"/>
    </location>
</feature>
<keyword evidence="2" id="KW-0732">Signal</keyword>
<evidence type="ECO:0000256" key="2">
    <source>
        <dbReference type="SAM" id="SignalP"/>
    </source>
</evidence>
<protein>
    <submittedName>
        <fullName evidence="3">Uncharacterized protein</fullName>
    </submittedName>
</protein>
<reference evidence="3" key="1">
    <citation type="submission" date="2019-11" db="EMBL/GenBank/DDBJ databases">
        <authorList>
            <person name="Feng L."/>
        </authorList>
    </citation>
    <scope>NUCLEOTIDE SEQUENCE</scope>
    <source>
        <strain evidence="3">AMuciniphilaLFYP55</strain>
    </source>
</reference>
<name>A0A6N2V5N4_9BACT</name>
<feature type="chain" id="PRO_5027108019" evidence="2">
    <location>
        <begin position="28"/>
        <end position="165"/>
    </location>
</feature>
<dbReference type="AlphaFoldDB" id="A0A6N2V5N4"/>
<dbReference type="EMBL" id="CACRSS010000021">
    <property type="protein sequence ID" value="VYT24793.1"/>
    <property type="molecule type" value="Genomic_DNA"/>
</dbReference>
<feature type="region of interest" description="Disordered" evidence="1">
    <location>
        <begin position="126"/>
        <end position="165"/>
    </location>
</feature>
<dbReference type="OrthoDB" id="9994747at2"/>
<proteinExistence type="predicted"/>
<evidence type="ECO:0000313" key="3">
    <source>
        <dbReference type="EMBL" id="VYT24793.1"/>
    </source>
</evidence>
<organism evidence="3">
    <name type="scientific">Akkermansia muciniphila</name>
    <dbReference type="NCBI Taxonomy" id="239935"/>
    <lineage>
        <taxon>Bacteria</taxon>
        <taxon>Pseudomonadati</taxon>
        <taxon>Verrucomicrobiota</taxon>
        <taxon>Verrucomicrobiia</taxon>
        <taxon>Verrucomicrobiales</taxon>
        <taxon>Akkermansiaceae</taxon>
        <taxon>Akkermansia</taxon>
    </lineage>
</organism>
<accession>A0A6N2V5N4</accession>
<gene>
    <name evidence="3" type="ORF">AMLFYP55_01286</name>
</gene>
<sequence>MKMKILLKITILTIGCSAMLAINPSFGADESQKQAAGAVQFPAGSYKNPAVLDLKGVKDYSMLESARDEYLRKHYDGYRVLGEGFTMIGGRYILTVSLTNDEDENKVNNLKLVYFDMTDAYKKLGKSKDRQTREKIKELKNNHHPMSEKELMEKLERGTTEKTGK</sequence>